<keyword evidence="1" id="KW-0812">Transmembrane</keyword>
<feature type="transmembrane region" description="Helical" evidence="1">
    <location>
        <begin position="912"/>
        <end position="933"/>
    </location>
</feature>
<dbReference type="GO" id="GO:0042910">
    <property type="term" value="F:xenobiotic transmembrane transporter activity"/>
    <property type="evidence" value="ECO:0007669"/>
    <property type="project" value="TreeGrafter"/>
</dbReference>
<dbReference type="Gene3D" id="3.30.70.1440">
    <property type="entry name" value="Multidrug efflux transporter AcrB pore domain"/>
    <property type="match status" value="1"/>
</dbReference>
<dbReference type="Gene3D" id="1.20.1640.10">
    <property type="entry name" value="Multidrug efflux transporter AcrB transmembrane domain"/>
    <property type="match status" value="2"/>
</dbReference>
<dbReference type="Gene3D" id="3.30.70.1320">
    <property type="entry name" value="Multidrug efflux transporter AcrB pore domain like"/>
    <property type="match status" value="1"/>
</dbReference>
<keyword evidence="1" id="KW-0472">Membrane</keyword>
<accession>A0A1Y0ICD6</accession>
<keyword evidence="3" id="KW-1185">Reference proteome</keyword>
<dbReference type="SUPFAM" id="SSF82693">
    <property type="entry name" value="Multidrug efflux transporter AcrB pore domain, PN1, PN2, PC1 and PC2 subdomains"/>
    <property type="match status" value="2"/>
</dbReference>
<dbReference type="PANTHER" id="PTHR32063:SF18">
    <property type="entry name" value="CATION EFFLUX SYSTEM PROTEIN"/>
    <property type="match status" value="1"/>
</dbReference>
<dbReference type="KEGG" id="ome:OLMES_4114"/>
<feature type="transmembrane region" description="Helical" evidence="1">
    <location>
        <begin position="991"/>
        <end position="1014"/>
    </location>
</feature>
<organism evidence="2 3">
    <name type="scientific">Oleiphilus messinensis</name>
    <dbReference type="NCBI Taxonomy" id="141451"/>
    <lineage>
        <taxon>Bacteria</taxon>
        <taxon>Pseudomonadati</taxon>
        <taxon>Pseudomonadota</taxon>
        <taxon>Gammaproteobacteria</taxon>
        <taxon>Oceanospirillales</taxon>
        <taxon>Oleiphilaceae</taxon>
        <taxon>Oleiphilus</taxon>
    </lineage>
</organism>
<feature type="transmembrane region" description="Helical" evidence="1">
    <location>
        <begin position="460"/>
        <end position="483"/>
    </location>
</feature>
<evidence type="ECO:0000313" key="2">
    <source>
        <dbReference type="EMBL" id="ARU58131.1"/>
    </source>
</evidence>
<dbReference type="PANTHER" id="PTHR32063">
    <property type="match status" value="1"/>
</dbReference>
<feature type="transmembrane region" description="Helical" evidence="1">
    <location>
        <begin position="860"/>
        <end position="879"/>
    </location>
</feature>
<feature type="transmembrane region" description="Helical" evidence="1">
    <location>
        <begin position="386"/>
        <end position="407"/>
    </location>
</feature>
<feature type="transmembrane region" description="Helical" evidence="1">
    <location>
        <begin position="428"/>
        <end position="448"/>
    </location>
</feature>
<keyword evidence="1" id="KW-1133">Transmembrane helix</keyword>
<dbReference type="InterPro" id="IPR027463">
    <property type="entry name" value="AcrB_DN_DC_subdom"/>
</dbReference>
<dbReference type="SUPFAM" id="SSF82714">
    <property type="entry name" value="Multidrug efflux transporter AcrB TolC docking domain, DN and DC subdomains"/>
    <property type="match status" value="2"/>
</dbReference>
<evidence type="ECO:0000313" key="3">
    <source>
        <dbReference type="Proteomes" id="UP000196027"/>
    </source>
</evidence>
<feature type="transmembrane region" description="Helical" evidence="1">
    <location>
        <begin position="341"/>
        <end position="374"/>
    </location>
</feature>
<gene>
    <name evidence="2" type="ORF">OLMES_4114</name>
</gene>
<sequence>MNIPKLALNNHQFTSVIILLFIALGVASFFSMPRSEDPQFDFPTTITTIVYPGTNPSDLEKLVVDPVESAIKEIDDIKVMRTQIEDGLAVVRTEFLFGSDPDETYDDIVSAVTAISDTLPTEIKQIKHEKVSPADTYIMQIGLTSASASYSELHYWSDKLEQQLERVAGVKRVDIDALPEREIHIRLDLVRMSELGLSIQQVSAAIQSAGQNIPGGHVQSEGRRFTVQTSGDFDSLDQIRQIVIRANDNAALYLQDIATVEVGDELARHEAYYQGQRTVFISVVQRKSTNIFDVSTGLHKIIDQFSSQIDSHIRVDMIFDQSSSVSHRVDGFFENLLQGLLLVGLFTLAILGFRAATVVILAIPLSIFIGIGWLDLAGYGLQQMSIAGLIIALGLLVDNAIVVTENVGRFMREGHTREYSALHGASQVSWAVISGTLTTVLAFFPILLLPSGSGTFMRSMPVTVILTLCASLIIAIALTPLIASRFLKGKSSQSRFTSPVLKGLNYIAAGPYTQLLQFSLRFPKTVMLLALLILIGSLSLFKDIGVSLFPKAEKPIILVNIETAEGTSFDQTRRLAQRISGEIQHHAQVKSSTVNVGKANPRIYYNLANSMEAANFAQILVQLNFEEQDGYQVIEDFVAQTRTQYSAIPGARVTVQEFMQGPPYVAPITIRIVGEELDQLQHIAHDVEKIILATEGTISVDNPVARHKVDVAIHVNREKAAMMNVDISQLDQTIRANLVGLPVGTYIDSLGEDHTLMLRGDTIGEPKWEIFHNLKVQSRSGHAIPLQHIAEIELVNVIPRFQHYNTERMVQVTSDVKPGFQADALTNQIVQELDQYPWPSGVHYVVGGEQENRKESFSGMTQALLVALMGIFAVLVMQFRSFSQPVIIFAAIPFALTGAILGLWITGYTFSFTAFVGLTSLVGIVVNNSIILVDYANQKRSEFPDLAIADAIADSARTRLLPIVLTTLTTIGGLLPLTLSGSSMWSPMGWAIIGGLTVSTLLTLIVVPVLYIWFTPAQSGSSVQTEPPLHPNTQH</sequence>
<dbReference type="AlphaFoldDB" id="A0A1Y0ICD6"/>
<reference evidence="2 3" key="1">
    <citation type="submission" date="2017-05" db="EMBL/GenBank/DDBJ databases">
        <title>Genomic insights into alkan degradation activity of Oleiphilus messinensis.</title>
        <authorList>
            <person name="Kozyavkin S.A."/>
            <person name="Slesarev A.I."/>
            <person name="Golyshin P.N."/>
            <person name="Korzhenkov A."/>
            <person name="Golyshina O.N."/>
            <person name="Toshchakov S.V."/>
        </authorList>
    </citation>
    <scope>NUCLEOTIDE SEQUENCE [LARGE SCALE GENOMIC DNA]</scope>
    <source>
        <strain evidence="2 3">ME102</strain>
    </source>
</reference>
<feature type="transmembrane region" description="Helical" evidence="1">
    <location>
        <begin position="525"/>
        <end position="541"/>
    </location>
</feature>
<feature type="transmembrane region" description="Helical" evidence="1">
    <location>
        <begin position="960"/>
        <end position="979"/>
    </location>
</feature>
<feature type="transmembrane region" description="Helical" evidence="1">
    <location>
        <begin position="12"/>
        <end position="30"/>
    </location>
</feature>
<protein>
    <submittedName>
        <fullName evidence="2">RND superfamily NFE family efflux transporter inner membrane pump subunit</fullName>
    </submittedName>
</protein>
<dbReference type="SUPFAM" id="SSF82866">
    <property type="entry name" value="Multidrug efflux transporter AcrB transmembrane domain"/>
    <property type="match status" value="2"/>
</dbReference>
<dbReference type="OrthoDB" id="9757940at2"/>
<dbReference type="Gene3D" id="3.30.2090.10">
    <property type="entry name" value="Multidrug efflux transporter AcrB TolC docking domain, DN and DC subdomains"/>
    <property type="match status" value="2"/>
</dbReference>
<dbReference type="Proteomes" id="UP000196027">
    <property type="component" value="Chromosome"/>
</dbReference>
<feature type="transmembrane region" description="Helical" evidence="1">
    <location>
        <begin position="886"/>
        <end position="906"/>
    </location>
</feature>
<dbReference type="InterPro" id="IPR001036">
    <property type="entry name" value="Acrflvin-R"/>
</dbReference>
<dbReference type="Pfam" id="PF00873">
    <property type="entry name" value="ACR_tran"/>
    <property type="match status" value="1"/>
</dbReference>
<dbReference type="GO" id="GO:0005886">
    <property type="term" value="C:plasma membrane"/>
    <property type="evidence" value="ECO:0007669"/>
    <property type="project" value="TreeGrafter"/>
</dbReference>
<evidence type="ECO:0000256" key="1">
    <source>
        <dbReference type="SAM" id="Phobius"/>
    </source>
</evidence>
<dbReference type="EMBL" id="CP021425">
    <property type="protein sequence ID" value="ARU58131.1"/>
    <property type="molecule type" value="Genomic_DNA"/>
</dbReference>
<name>A0A1Y0ICD6_9GAMM</name>
<dbReference type="RefSeq" id="WP_087462944.1">
    <property type="nucleotide sequence ID" value="NZ_CP021425.1"/>
</dbReference>
<proteinExistence type="predicted"/>
<dbReference type="PRINTS" id="PR00702">
    <property type="entry name" value="ACRIFLAVINRP"/>
</dbReference>
<dbReference type="Gene3D" id="3.30.70.1430">
    <property type="entry name" value="Multidrug efflux transporter AcrB pore domain"/>
    <property type="match status" value="2"/>
</dbReference>